<name>A0A8S3WFE7_PARAO</name>
<feature type="domain" description="Hemocyanin N-terminal" evidence="4">
    <location>
        <begin position="10"/>
        <end position="128"/>
    </location>
</feature>
<feature type="domain" description="Hemocyanin middle" evidence="3">
    <location>
        <begin position="134"/>
        <end position="379"/>
    </location>
</feature>
<dbReference type="InterPro" id="IPR005203">
    <property type="entry name" value="Hemocyanin_C"/>
</dbReference>
<accession>A0A8S3WFE7</accession>
<dbReference type="Pfam" id="PF03723">
    <property type="entry name" value="Hemocyanin_C"/>
    <property type="match status" value="1"/>
</dbReference>
<gene>
    <name evidence="6" type="ORF">PAPOLLO_LOCUS5401</name>
</gene>
<comment type="similarity">
    <text evidence="2">Belongs to the hemocyanin family.</text>
</comment>
<keyword evidence="7" id="KW-1185">Reference proteome</keyword>
<dbReference type="InterPro" id="IPR013788">
    <property type="entry name" value="Hemocyanin/hexamerin"/>
</dbReference>
<dbReference type="Pfam" id="PF03722">
    <property type="entry name" value="Hemocyanin_N"/>
    <property type="match status" value="1"/>
</dbReference>
<proteinExistence type="inferred from homology"/>
<evidence type="ECO:0000259" key="3">
    <source>
        <dbReference type="Pfam" id="PF00372"/>
    </source>
</evidence>
<dbReference type="GO" id="GO:0045735">
    <property type="term" value="F:nutrient reservoir activity"/>
    <property type="evidence" value="ECO:0007669"/>
    <property type="project" value="UniProtKB-KW"/>
</dbReference>
<feature type="domain" description="Hemocyanin C-terminal" evidence="5">
    <location>
        <begin position="390"/>
        <end position="621"/>
    </location>
</feature>
<evidence type="ECO:0000256" key="2">
    <source>
        <dbReference type="ARBA" id="ARBA00038082"/>
    </source>
</evidence>
<dbReference type="EMBL" id="CAJQZP010000312">
    <property type="protein sequence ID" value="CAG4955887.1"/>
    <property type="molecule type" value="Genomic_DNA"/>
</dbReference>
<dbReference type="PROSITE" id="PS00210">
    <property type="entry name" value="HEMOCYANIN_2"/>
    <property type="match status" value="1"/>
</dbReference>
<organism evidence="6 7">
    <name type="scientific">Parnassius apollo</name>
    <name type="common">Apollo butterfly</name>
    <name type="synonym">Papilio apollo</name>
    <dbReference type="NCBI Taxonomy" id="110799"/>
    <lineage>
        <taxon>Eukaryota</taxon>
        <taxon>Metazoa</taxon>
        <taxon>Ecdysozoa</taxon>
        <taxon>Arthropoda</taxon>
        <taxon>Hexapoda</taxon>
        <taxon>Insecta</taxon>
        <taxon>Pterygota</taxon>
        <taxon>Neoptera</taxon>
        <taxon>Endopterygota</taxon>
        <taxon>Lepidoptera</taxon>
        <taxon>Glossata</taxon>
        <taxon>Ditrysia</taxon>
        <taxon>Papilionoidea</taxon>
        <taxon>Papilionidae</taxon>
        <taxon>Parnassiinae</taxon>
        <taxon>Parnassini</taxon>
        <taxon>Parnassius</taxon>
        <taxon>Parnassius</taxon>
    </lineage>
</organism>
<dbReference type="AlphaFoldDB" id="A0A8S3WFE7"/>
<reference evidence="6" key="1">
    <citation type="submission" date="2021-04" db="EMBL/GenBank/DDBJ databases">
        <authorList>
            <person name="Tunstrom K."/>
        </authorList>
    </citation>
    <scope>NUCLEOTIDE SEQUENCE</scope>
</reference>
<sequence length="913" mass="104954">MPQLEWIYIQKLLVPLFENVCETSTDQGIINLSNDFEKDFVSENYLNSEIISNLQNYKNGKGFTPKSEIFTEYNEDHINELKLIFEVLYFAKDFNTFYKAAAWARQNINCGVYVDAIYLAILNRKDTEKISIPPPYEILPNYFINRDVIIKGSLLLANEEIVNLENVREEGNSYIINANYSQNSYESSDEGLSYFHEDIGLNTFYFLQKLNMSPWLNTSLGLRPKFGEHIYHIMKQLATRYNLERYSNGLPELEDLSWDSLSLTNRYDPMLIYSNGNDFKPSSPAISGSNEDVAFLQSIENNIVTIANRMKEKGYSKVDIINHLMQILVTNKNSYENVAFKILGNDFTSEQKSPSVLAHYLTVVRDPIFWKINKKIIDLVERVLSDLPGYLRNDLIFPGVEIVNVDIKKLMTSFEYFEFDVTDALKTGTNNVKFQVKVGQYRLNHKPFSIKLNISSLVTQKGFTKIFIGPKVLPGELGNKKNLFFLLDCFEINLKKGKNIITRTSNEMNHLSEDLTSLKVIKKRLDDAEFGINSVPLKMIGLQTGFPQRLVLPKGAGDGLPFQIFIFIAPYIRPSTSGRFGNIEYNLDAMSTPGFPLDVKTDISQLLELPNAILQDISITHKGGNKAVNKQESNYENVDYGAKWTSSEIDEQVKPLRSSIRPDFTMLKEPFDFKSKKDNKYVKYNKNLVEQDSDKSIQNILKIQGLQNSTGAMKNNKDTISNKAIGDETNNELADPSKILKNEFKEPIRKLKVAARPDFTMKKESFDYKSKRPYSKKDEYLAKRGGYNKGKQDISKDREAKYNVDITKNKKSANISEQIKRESNKNYYDLDKTIYNKSSEETNFEKTIKKRQDFENQQTPLIAGLNKISDKQQENMLSEKDISTIQKKSTPTVYDFLFNNSFDTYDNIEKVYV</sequence>
<dbReference type="Pfam" id="PF00372">
    <property type="entry name" value="Hemocyanin_M"/>
    <property type="match status" value="1"/>
</dbReference>
<keyword evidence="1" id="KW-0758">Storage protein</keyword>
<comment type="caution">
    <text evidence="6">The sequence shown here is derived from an EMBL/GenBank/DDBJ whole genome shotgun (WGS) entry which is preliminary data.</text>
</comment>
<evidence type="ECO:0000313" key="6">
    <source>
        <dbReference type="EMBL" id="CAG4955887.1"/>
    </source>
</evidence>
<dbReference type="GO" id="GO:0005615">
    <property type="term" value="C:extracellular space"/>
    <property type="evidence" value="ECO:0007669"/>
    <property type="project" value="UniProtKB-ARBA"/>
</dbReference>
<dbReference type="PANTHER" id="PTHR11511:SF5">
    <property type="entry name" value="FAT-BODY PROTEIN 1-RELATED"/>
    <property type="match status" value="1"/>
</dbReference>
<evidence type="ECO:0000259" key="4">
    <source>
        <dbReference type="Pfam" id="PF03722"/>
    </source>
</evidence>
<dbReference type="Proteomes" id="UP000691718">
    <property type="component" value="Unassembled WGS sequence"/>
</dbReference>
<dbReference type="PANTHER" id="PTHR11511">
    <property type="entry name" value="LARVAL STORAGE PROTEIN/PHENOLOXIDASE"/>
    <property type="match status" value="1"/>
</dbReference>
<protein>
    <submittedName>
        <fullName evidence="6">(apollo) hypothetical protein</fullName>
    </submittedName>
</protein>
<dbReference type="OrthoDB" id="7419495at2759"/>
<evidence type="ECO:0000259" key="5">
    <source>
        <dbReference type="Pfam" id="PF03723"/>
    </source>
</evidence>
<evidence type="ECO:0000256" key="1">
    <source>
        <dbReference type="ARBA" id="ARBA00022761"/>
    </source>
</evidence>
<dbReference type="InterPro" id="IPR005204">
    <property type="entry name" value="Hemocyanin_N"/>
</dbReference>
<evidence type="ECO:0000313" key="7">
    <source>
        <dbReference type="Proteomes" id="UP000691718"/>
    </source>
</evidence>
<dbReference type="InterPro" id="IPR000896">
    <property type="entry name" value="Hemocyanin/hexamerin_mid_dom"/>
</dbReference>